<organism evidence="1 2">
    <name type="scientific">Duganella guangzhouensis</name>
    <dbReference type="NCBI Taxonomy" id="2666084"/>
    <lineage>
        <taxon>Bacteria</taxon>
        <taxon>Pseudomonadati</taxon>
        <taxon>Pseudomonadota</taxon>
        <taxon>Betaproteobacteria</taxon>
        <taxon>Burkholderiales</taxon>
        <taxon>Oxalobacteraceae</taxon>
        <taxon>Telluria group</taxon>
        <taxon>Duganella</taxon>
    </lineage>
</organism>
<evidence type="ECO:0000313" key="1">
    <source>
        <dbReference type="EMBL" id="MRW92634.1"/>
    </source>
</evidence>
<comment type="caution">
    <text evidence="1">The sequence shown here is derived from an EMBL/GenBank/DDBJ whole genome shotgun (WGS) entry which is preliminary data.</text>
</comment>
<reference evidence="1 2" key="1">
    <citation type="submission" date="2019-11" db="EMBL/GenBank/DDBJ databases">
        <title>Novel species isolated from a subtropical stream in China.</title>
        <authorList>
            <person name="Lu H."/>
        </authorList>
    </citation>
    <scope>NUCLEOTIDE SEQUENCE [LARGE SCALE GENOMIC DNA]</scope>
    <source>
        <strain evidence="1 2">FT80W</strain>
    </source>
</reference>
<name>A0A6I2L6X8_9BURK</name>
<evidence type="ECO:0000313" key="2">
    <source>
        <dbReference type="Proteomes" id="UP000433309"/>
    </source>
</evidence>
<gene>
    <name evidence="1" type="ORF">GJ699_21780</name>
</gene>
<dbReference type="Proteomes" id="UP000433309">
    <property type="component" value="Unassembled WGS sequence"/>
</dbReference>
<dbReference type="RefSeq" id="WP_154380233.1">
    <property type="nucleotide sequence ID" value="NZ_WKJK01000012.1"/>
</dbReference>
<accession>A0A6I2L6X8</accession>
<protein>
    <submittedName>
        <fullName evidence="1">Uncharacterized protein</fullName>
    </submittedName>
</protein>
<sequence length="176" mass="19680">MSDYDGGKSNKENKFPVGQQANMSCENHIFQFKDIRSFSLKLGTIQKNANQSSSSKKMMDLKNLINKNNLKGMGSNKNSFDKSGIVQRLKTLEQLALDPSRIGETVVKITDYCDDMADESAGKFIAIGDVESPIYIFWEKLNEAFYSLSSDISTVEKPDAEGASLFFLNIVRKLKV</sequence>
<dbReference type="EMBL" id="WKJK01000012">
    <property type="protein sequence ID" value="MRW92634.1"/>
    <property type="molecule type" value="Genomic_DNA"/>
</dbReference>
<keyword evidence="2" id="KW-1185">Reference proteome</keyword>
<proteinExistence type="predicted"/>
<dbReference type="AlphaFoldDB" id="A0A6I2L6X8"/>